<keyword evidence="3 6" id="KW-0812">Transmembrane</keyword>
<evidence type="ECO:0000256" key="4">
    <source>
        <dbReference type="ARBA" id="ARBA00022989"/>
    </source>
</evidence>
<proteinExistence type="inferred from homology"/>
<feature type="domain" description="VTT" evidence="7">
    <location>
        <begin position="35"/>
        <end position="152"/>
    </location>
</feature>
<keyword evidence="2 6" id="KW-1003">Cell membrane</keyword>
<dbReference type="RefSeq" id="WP_003374540.1">
    <property type="nucleotide sequence ID" value="NZ_JACBBA010000003.1"/>
</dbReference>
<dbReference type="EMBL" id="SXFB01000003">
    <property type="protein sequence ID" value="NFV25571.1"/>
    <property type="molecule type" value="Genomic_DNA"/>
</dbReference>
<name>A0A6B4JML9_CLOBO</name>
<dbReference type="AlphaFoldDB" id="A0A6B4JML9"/>
<dbReference type="PANTHER" id="PTHR12677">
    <property type="entry name" value="GOLGI APPARATUS MEMBRANE PROTEIN TVP38-RELATED"/>
    <property type="match status" value="1"/>
</dbReference>
<feature type="transmembrane region" description="Helical" evidence="6">
    <location>
        <begin position="53"/>
        <end position="72"/>
    </location>
</feature>
<dbReference type="Pfam" id="PF09335">
    <property type="entry name" value="VTT_dom"/>
    <property type="match status" value="1"/>
</dbReference>
<dbReference type="InterPro" id="IPR015414">
    <property type="entry name" value="TMEM64"/>
</dbReference>
<comment type="subcellular location">
    <subcellularLocation>
        <location evidence="1 6">Cell membrane</location>
        <topology evidence="1 6">Multi-pass membrane protein</topology>
    </subcellularLocation>
</comment>
<evidence type="ECO:0000313" key="9">
    <source>
        <dbReference type="Proteomes" id="UP000486903"/>
    </source>
</evidence>
<evidence type="ECO:0000256" key="1">
    <source>
        <dbReference type="ARBA" id="ARBA00004651"/>
    </source>
</evidence>
<comment type="similarity">
    <text evidence="6">Belongs to the TVP38/TMEM64 family.</text>
</comment>
<sequence>MTNADMFIDIMSNYSNIALLISIFASVIIAVLGVLPSIFVTGANIIFFGPIKGFFLSLIGETIGAAISFWLYRKGFKKKVENFSVNNKYLKKLVKSQGKESTYLVFLIRLLPFVPSGFVTLGASVSNMNIAPFMIATFLGKIPSIILEALVSYDFINIQDNWIRLIITLLALILIMIFMNKNYKSNKV</sequence>
<accession>A0A6B4JML9</accession>
<feature type="transmembrane region" description="Helical" evidence="6">
    <location>
        <begin position="130"/>
        <end position="150"/>
    </location>
</feature>
<evidence type="ECO:0000256" key="2">
    <source>
        <dbReference type="ARBA" id="ARBA00022475"/>
    </source>
</evidence>
<protein>
    <recommendedName>
        <fullName evidence="6">TVP38/TMEM64 family membrane protein</fullName>
    </recommendedName>
</protein>
<keyword evidence="4 6" id="KW-1133">Transmembrane helix</keyword>
<reference evidence="8 9" key="1">
    <citation type="submission" date="2019-04" db="EMBL/GenBank/DDBJ databases">
        <title>Genome sequencing of Clostridium botulinum Groups I-IV and Clostridium butyricum.</title>
        <authorList>
            <person name="Brunt J."/>
            <person name="Van Vliet A.H.M."/>
            <person name="Stringer S.C."/>
            <person name="Carter A.T."/>
            <person name="Peck M.W."/>
        </authorList>
    </citation>
    <scope>NUCLEOTIDE SEQUENCE [LARGE SCALE GENOMIC DNA]</scope>
    <source>
        <strain evidence="8 9">BL81</strain>
    </source>
</reference>
<comment type="caution">
    <text evidence="8">The sequence shown here is derived from an EMBL/GenBank/DDBJ whole genome shotgun (WGS) entry which is preliminary data.</text>
</comment>
<evidence type="ECO:0000256" key="6">
    <source>
        <dbReference type="RuleBase" id="RU366058"/>
    </source>
</evidence>
<feature type="transmembrane region" description="Helical" evidence="6">
    <location>
        <begin position="101"/>
        <end position="124"/>
    </location>
</feature>
<keyword evidence="5 6" id="KW-0472">Membrane</keyword>
<evidence type="ECO:0000256" key="3">
    <source>
        <dbReference type="ARBA" id="ARBA00022692"/>
    </source>
</evidence>
<organism evidence="8 9">
    <name type="scientific">Clostridium botulinum</name>
    <dbReference type="NCBI Taxonomy" id="1491"/>
    <lineage>
        <taxon>Bacteria</taxon>
        <taxon>Bacillati</taxon>
        <taxon>Bacillota</taxon>
        <taxon>Clostridia</taxon>
        <taxon>Eubacteriales</taxon>
        <taxon>Clostridiaceae</taxon>
        <taxon>Clostridium</taxon>
    </lineage>
</organism>
<dbReference type="InterPro" id="IPR032816">
    <property type="entry name" value="VTT_dom"/>
</dbReference>
<dbReference type="PANTHER" id="PTHR12677:SF55">
    <property type="entry name" value="UNDECAPRENYL PHOSPHATE TRANSPORTER SAOUHSC_00901-RELATED"/>
    <property type="match status" value="1"/>
</dbReference>
<evidence type="ECO:0000313" key="8">
    <source>
        <dbReference type="EMBL" id="NFV25571.1"/>
    </source>
</evidence>
<dbReference type="Proteomes" id="UP000486903">
    <property type="component" value="Unassembled WGS sequence"/>
</dbReference>
<gene>
    <name evidence="8" type="ORF">FDG31_05215</name>
</gene>
<evidence type="ECO:0000259" key="7">
    <source>
        <dbReference type="Pfam" id="PF09335"/>
    </source>
</evidence>
<feature type="transmembrane region" description="Helical" evidence="6">
    <location>
        <begin position="20"/>
        <end position="47"/>
    </location>
</feature>
<evidence type="ECO:0000256" key="5">
    <source>
        <dbReference type="ARBA" id="ARBA00023136"/>
    </source>
</evidence>
<feature type="transmembrane region" description="Helical" evidence="6">
    <location>
        <begin position="162"/>
        <end position="179"/>
    </location>
</feature>
<dbReference type="GO" id="GO:0005886">
    <property type="term" value="C:plasma membrane"/>
    <property type="evidence" value="ECO:0007669"/>
    <property type="project" value="UniProtKB-SubCell"/>
</dbReference>